<keyword evidence="3 10" id="KW-0813">Transport</keyword>
<feature type="transmembrane region" description="Helical" evidence="10">
    <location>
        <begin position="406"/>
        <end position="430"/>
    </location>
</feature>
<gene>
    <name evidence="10 12" type="primary">secY</name>
    <name evidence="12" type="ORF">IAC79_01950</name>
</gene>
<dbReference type="SUPFAM" id="SSF103491">
    <property type="entry name" value="Preprotein translocase SecY subunit"/>
    <property type="match status" value="1"/>
</dbReference>
<dbReference type="HAMAP" id="MF_01465">
    <property type="entry name" value="SecY"/>
    <property type="match status" value="1"/>
</dbReference>
<feature type="transmembrane region" description="Helical" evidence="10">
    <location>
        <begin position="185"/>
        <end position="204"/>
    </location>
</feature>
<keyword evidence="8 10" id="KW-0472">Membrane</keyword>
<dbReference type="GO" id="GO:0005886">
    <property type="term" value="C:plasma membrane"/>
    <property type="evidence" value="ECO:0007669"/>
    <property type="project" value="UniProtKB-SubCell"/>
</dbReference>
<dbReference type="Gene3D" id="1.10.3370.10">
    <property type="entry name" value="SecY subunit domain"/>
    <property type="match status" value="1"/>
</dbReference>
<dbReference type="GO" id="GO:0043952">
    <property type="term" value="P:protein transport by the Sec complex"/>
    <property type="evidence" value="ECO:0007669"/>
    <property type="project" value="UniProtKB-UniRule"/>
</dbReference>
<dbReference type="GO" id="GO:0006605">
    <property type="term" value="P:protein targeting"/>
    <property type="evidence" value="ECO:0007669"/>
    <property type="project" value="UniProtKB-UniRule"/>
</dbReference>
<evidence type="ECO:0000256" key="11">
    <source>
        <dbReference type="RuleBase" id="RU004349"/>
    </source>
</evidence>
<dbReference type="InterPro" id="IPR023201">
    <property type="entry name" value="SecY_dom_sf"/>
</dbReference>
<sequence length="455" mass="49423">MLKTFANLFKIPDLRARIFFTIALVAVARLLAMIPTPGVDWDAIVLLQRRIAEANAEGGLLAWFDTFTGGALTQCSIGTLSIWPYISAQIIIQLMTAVIPTLGRLQREGDAGRKTLNLYTRWLTIGICVFQACALAATMLNSQETFGVGGLVSMSPILFYVTTVISMTGASMFVMWLGDQITDRGIGNGVSLLIMINITSRLPAAVADAGREYLGFGGAAAQRSAWELILLLVFFFAVLLGTVALTQALRKIPIHSTRAISRGSAYGGGVTYLPLRVNYAGVMPIIFAGPILQLIGFLSRLNGSNAVTLFLKRVGEQVANVTTPTHILLYAVLILFFTFFWVATQFNAMNISDGLKRDGSYVPGIRPGLATAEYLDAVMTRVTFIGALSLLAIAIIPLLLVSFRDIPWTISTFFGGTSLLIIVGVALDTLRRLESQLVMRNFDGFLKHGRITGRR</sequence>
<comment type="subunit">
    <text evidence="10">Component of the Sec protein translocase complex. Heterotrimer consisting of SecY, SecE and SecG subunits. The heterotrimers can form oligomers, although 1 heterotrimer is thought to be able to translocate proteins. Interacts with the ribosome. Interacts with SecDF, and other proteins may be involved. Interacts with SecA.</text>
</comment>
<evidence type="ECO:0000256" key="2">
    <source>
        <dbReference type="ARBA" id="ARBA00005751"/>
    </source>
</evidence>
<dbReference type="PIRSF" id="PIRSF004557">
    <property type="entry name" value="SecY"/>
    <property type="match status" value="1"/>
</dbReference>
<keyword evidence="6 10" id="KW-1133">Transmembrane helix</keyword>
<dbReference type="Proteomes" id="UP000886845">
    <property type="component" value="Unassembled WGS sequence"/>
</dbReference>
<feature type="transmembrane region" description="Helical" evidence="10">
    <location>
        <begin position="82"/>
        <end position="106"/>
    </location>
</feature>
<comment type="subcellular location">
    <subcellularLocation>
        <location evidence="10">Cell membrane</location>
        <topology evidence="10">Multi-pass membrane protein</topology>
    </subcellularLocation>
    <subcellularLocation>
        <location evidence="1">Membrane</location>
        <topology evidence="1">Multi-pass membrane protein</topology>
    </subcellularLocation>
</comment>
<accession>A0A9D1T2P0</accession>
<dbReference type="InterPro" id="IPR002208">
    <property type="entry name" value="SecY/SEC61-alpha"/>
</dbReference>
<feature type="transmembrane region" description="Helical" evidence="10">
    <location>
        <begin position="16"/>
        <end position="34"/>
    </location>
</feature>
<evidence type="ECO:0000256" key="1">
    <source>
        <dbReference type="ARBA" id="ARBA00004141"/>
    </source>
</evidence>
<reference evidence="12" key="2">
    <citation type="journal article" date="2021" name="PeerJ">
        <title>Extensive microbial diversity within the chicken gut microbiome revealed by metagenomics and culture.</title>
        <authorList>
            <person name="Gilroy R."/>
            <person name="Ravi A."/>
            <person name="Getino M."/>
            <person name="Pursley I."/>
            <person name="Horton D.L."/>
            <person name="Alikhan N.F."/>
            <person name="Baker D."/>
            <person name="Gharbi K."/>
            <person name="Hall N."/>
            <person name="Watson M."/>
            <person name="Adriaenssens E.M."/>
            <person name="Foster-Nyarko E."/>
            <person name="Jarju S."/>
            <person name="Secka A."/>
            <person name="Antonio M."/>
            <person name="Oren A."/>
            <person name="Chaudhuri R.R."/>
            <person name="La Ragione R."/>
            <person name="Hildebrand F."/>
            <person name="Pallen M.J."/>
        </authorList>
    </citation>
    <scope>NUCLEOTIDE SEQUENCE</scope>
    <source>
        <strain evidence="12">35461</strain>
    </source>
</reference>
<dbReference type="AlphaFoldDB" id="A0A9D1T2P0"/>
<name>A0A9D1T2P0_9BACT</name>
<comment type="caution">
    <text evidence="12">The sequence shown here is derived from an EMBL/GenBank/DDBJ whole genome shotgun (WGS) entry which is preliminary data.</text>
</comment>
<keyword evidence="10" id="KW-1003">Cell membrane</keyword>
<dbReference type="Pfam" id="PF00344">
    <property type="entry name" value="SecY"/>
    <property type="match status" value="1"/>
</dbReference>
<dbReference type="EMBL" id="DVOR01000061">
    <property type="protein sequence ID" value="HIV08864.1"/>
    <property type="molecule type" value="Genomic_DNA"/>
</dbReference>
<feature type="transmembrane region" description="Helical" evidence="10">
    <location>
        <begin position="327"/>
        <end position="348"/>
    </location>
</feature>
<dbReference type="PRINTS" id="PR00303">
    <property type="entry name" value="SECYTRNLCASE"/>
</dbReference>
<dbReference type="GO" id="GO:0065002">
    <property type="term" value="P:intracellular protein transmembrane transport"/>
    <property type="evidence" value="ECO:0007669"/>
    <property type="project" value="UniProtKB-UniRule"/>
</dbReference>
<evidence type="ECO:0000256" key="8">
    <source>
        <dbReference type="ARBA" id="ARBA00023136"/>
    </source>
</evidence>
<comment type="similarity">
    <text evidence="2 10 11">Belongs to the SecY/SEC61-alpha family.</text>
</comment>
<proteinExistence type="inferred from homology"/>
<dbReference type="NCBIfam" id="TIGR00967">
    <property type="entry name" value="3a0501s007"/>
    <property type="match status" value="1"/>
</dbReference>
<keyword evidence="4 10" id="KW-0812">Transmembrane</keyword>
<dbReference type="FunFam" id="1.10.3370.10:FF:000001">
    <property type="entry name" value="Preprotein translocase subunit SecY"/>
    <property type="match status" value="1"/>
</dbReference>
<feature type="transmembrane region" description="Helical" evidence="10">
    <location>
        <begin position="157"/>
        <end position="178"/>
    </location>
</feature>
<keyword evidence="5 10" id="KW-0653">Protein transport</keyword>
<evidence type="ECO:0000256" key="9">
    <source>
        <dbReference type="ARBA" id="ARBA00039733"/>
    </source>
</evidence>
<dbReference type="InterPro" id="IPR030659">
    <property type="entry name" value="SecY_CS"/>
</dbReference>
<keyword evidence="7 10" id="KW-0811">Translocation</keyword>
<dbReference type="PANTHER" id="PTHR10906">
    <property type="entry name" value="SECY/SEC61-ALPHA FAMILY MEMBER"/>
    <property type="match status" value="1"/>
</dbReference>
<feature type="transmembrane region" description="Helical" evidence="10">
    <location>
        <begin position="224"/>
        <end position="245"/>
    </location>
</feature>
<dbReference type="PROSITE" id="PS00756">
    <property type="entry name" value="SECY_2"/>
    <property type="match status" value="1"/>
</dbReference>
<reference evidence="12" key="1">
    <citation type="submission" date="2020-10" db="EMBL/GenBank/DDBJ databases">
        <authorList>
            <person name="Gilroy R."/>
        </authorList>
    </citation>
    <scope>NUCLEOTIDE SEQUENCE</scope>
    <source>
        <strain evidence="12">35461</strain>
    </source>
</reference>
<organism evidence="12 13">
    <name type="scientific">Candidatus Spyradenecus faecavium</name>
    <dbReference type="NCBI Taxonomy" id="2840947"/>
    <lineage>
        <taxon>Bacteria</taxon>
        <taxon>Pseudomonadati</taxon>
        <taxon>Lentisphaerota</taxon>
        <taxon>Lentisphaeria</taxon>
        <taxon>Lentisphaerales</taxon>
        <taxon>Lentisphaeraceae</taxon>
        <taxon>Lentisphaeraceae incertae sedis</taxon>
        <taxon>Candidatus Spyradenecus</taxon>
    </lineage>
</organism>
<dbReference type="InterPro" id="IPR026593">
    <property type="entry name" value="SecY"/>
</dbReference>
<comment type="function">
    <text evidence="10">The central subunit of the protein translocation channel SecYEG. Consists of two halves formed by TMs 1-5 and 6-10. These two domains form a lateral gate at the front which open onto the bilayer between TMs 2 and 7, and are clamped together by SecE at the back. The channel is closed by both a pore ring composed of hydrophobic SecY resides and a short helix (helix 2A) on the extracellular side of the membrane which forms a plug. The plug probably moves laterally to allow the channel to open. The ring and the pore may move independently.</text>
</comment>
<evidence type="ECO:0000256" key="7">
    <source>
        <dbReference type="ARBA" id="ARBA00023010"/>
    </source>
</evidence>
<evidence type="ECO:0000256" key="5">
    <source>
        <dbReference type="ARBA" id="ARBA00022927"/>
    </source>
</evidence>
<feature type="transmembrane region" description="Helical" evidence="10">
    <location>
        <begin position="382"/>
        <end position="400"/>
    </location>
</feature>
<evidence type="ECO:0000256" key="4">
    <source>
        <dbReference type="ARBA" id="ARBA00022692"/>
    </source>
</evidence>
<evidence type="ECO:0000313" key="13">
    <source>
        <dbReference type="Proteomes" id="UP000886845"/>
    </source>
</evidence>
<evidence type="ECO:0000256" key="6">
    <source>
        <dbReference type="ARBA" id="ARBA00022989"/>
    </source>
</evidence>
<evidence type="ECO:0000313" key="12">
    <source>
        <dbReference type="EMBL" id="HIV08864.1"/>
    </source>
</evidence>
<protein>
    <recommendedName>
        <fullName evidence="9 10">Protein translocase subunit SecY</fullName>
    </recommendedName>
</protein>
<evidence type="ECO:0000256" key="3">
    <source>
        <dbReference type="ARBA" id="ARBA00022448"/>
    </source>
</evidence>
<feature type="transmembrane region" description="Helical" evidence="10">
    <location>
        <begin position="279"/>
        <end position="299"/>
    </location>
</feature>
<evidence type="ECO:0000256" key="10">
    <source>
        <dbReference type="HAMAP-Rule" id="MF_01465"/>
    </source>
</evidence>
<feature type="transmembrane region" description="Helical" evidence="10">
    <location>
        <begin position="118"/>
        <end position="137"/>
    </location>
</feature>